<organism evidence="2 3">
    <name type="scientific">Heterodera trifolii</name>
    <dbReference type="NCBI Taxonomy" id="157864"/>
    <lineage>
        <taxon>Eukaryota</taxon>
        <taxon>Metazoa</taxon>
        <taxon>Ecdysozoa</taxon>
        <taxon>Nematoda</taxon>
        <taxon>Chromadorea</taxon>
        <taxon>Rhabditida</taxon>
        <taxon>Tylenchina</taxon>
        <taxon>Tylenchomorpha</taxon>
        <taxon>Tylenchoidea</taxon>
        <taxon>Heteroderidae</taxon>
        <taxon>Heteroderinae</taxon>
        <taxon>Heterodera</taxon>
    </lineage>
</organism>
<dbReference type="PROSITE" id="PS50292">
    <property type="entry name" value="PEROXIDASE_3"/>
    <property type="match status" value="1"/>
</dbReference>
<dbReference type="AlphaFoldDB" id="A0ABD2LBG8"/>
<reference evidence="2 3" key="1">
    <citation type="submission" date="2024-10" db="EMBL/GenBank/DDBJ databases">
        <authorList>
            <person name="Kim D."/>
        </authorList>
    </citation>
    <scope>NUCLEOTIDE SEQUENCE [LARGE SCALE GENOMIC DNA]</scope>
    <source>
        <strain evidence="2">BH-2024</strain>
    </source>
</reference>
<comment type="caution">
    <text evidence="2">The sequence shown here is derived from an EMBL/GenBank/DDBJ whole genome shotgun (WGS) entry which is preliminary data.</text>
</comment>
<dbReference type="SUPFAM" id="SSF48113">
    <property type="entry name" value="Heme-dependent peroxidases"/>
    <property type="match status" value="1"/>
</dbReference>
<proteinExistence type="predicted"/>
<dbReference type="PANTHER" id="PTHR11475:SF61">
    <property type="entry name" value="PEROXIDASE MLT-7"/>
    <property type="match status" value="1"/>
</dbReference>
<dbReference type="Proteomes" id="UP001620626">
    <property type="component" value="Unassembled WGS sequence"/>
</dbReference>
<keyword evidence="1" id="KW-0560">Oxidoreductase</keyword>
<dbReference type="PRINTS" id="PR00457">
    <property type="entry name" value="ANPEROXIDASE"/>
</dbReference>
<gene>
    <name evidence="2" type="ORF">niasHT_018593</name>
</gene>
<keyword evidence="3" id="KW-1185">Reference proteome</keyword>
<dbReference type="InterPro" id="IPR010255">
    <property type="entry name" value="Haem_peroxidase_sf"/>
</dbReference>
<dbReference type="InterPro" id="IPR019791">
    <property type="entry name" value="Haem_peroxidase_animal"/>
</dbReference>
<protein>
    <submittedName>
        <fullName evidence="2">Uncharacterized protein</fullName>
    </submittedName>
</protein>
<dbReference type="GO" id="GO:0004601">
    <property type="term" value="F:peroxidase activity"/>
    <property type="evidence" value="ECO:0007669"/>
    <property type="project" value="UniProtKB-KW"/>
</dbReference>
<dbReference type="Pfam" id="PF03098">
    <property type="entry name" value="An_peroxidase"/>
    <property type="match status" value="1"/>
</dbReference>
<accession>A0ABD2LBG8</accession>
<dbReference type="EMBL" id="JBICBT010000467">
    <property type="protein sequence ID" value="KAL3112582.1"/>
    <property type="molecule type" value="Genomic_DNA"/>
</dbReference>
<evidence type="ECO:0000256" key="1">
    <source>
        <dbReference type="ARBA" id="ARBA00022559"/>
    </source>
</evidence>
<dbReference type="Gene3D" id="1.10.640.10">
    <property type="entry name" value="Haem peroxidase domain superfamily, animal type"/>
    <property type="match status" value="1"/>
</dbReference>
<evidence type="ECO:0000313" key="3">
    <source>
        <dbReference type="Proteomes" id="UP001620626"/>
    </source>
</evidence>
<keyword evidence="1" id="KW-0575">Peroxidase</keyword>
<dbReference type="PANTHER" id="PTHR11475">
    <property type="entry name" value="OXIDASE/PEROXIDASE"/>
    <property type="match status" value="1"/>
</dbReference>
<evidence type="ECO:0000313" key="2">
    <source>
        <dbReference type="EMBL" id="KAL3112582.1"/>
    </source>
</evidence>
<dbReference type="InterPro" id="IPR037120">
    <property type="entry name" value="Haem_peroxidase_sf_animal"/>
</dbReference>
<name>A0ABD2LBG8_9BILA</name>
<sequence>MVNNWGVWLGRAPSLGKGRGFADRLAIFPAFSLQESAAERGAVVLFLRPSGFALERSFIGLCSRLELPRVNRRPVPSVFVLGGLFFHSAELQVLKSHPIRVFLEISPREMAMALSCAASSRSADSTSRYENAGPIGMLELPHSMFAEIALNCPSGTDHLLTSWEMPQDEWHWHHLTASLVQHPPPALLSASQEALHRRAFEWFTHWGNWGLNSEMKGCLKVSRSASVCGTGDQQQGKPREQLNENTAFLDGSTIYGLKVRDGRTGFLKISSFNRMMFQPFDPSSCGAATKRGTCAAATFVTGDTRVNMFIGLSSLYTIFVREHNRIARELQSLNRAWSGDRLFQETRKIVGAEIQAVSYNEFVPLMLGQSAERLIGPYN</sequence>